<dbReference type="InterPro" id="IPR036397">
    <property type="entry name" value="RNaseH_sf"/>
</dbReference>
<keyword evidence="1" id="KW-0808">Transferase</keyword>
<dbReference type="GO" id="GO:0004519">
    <property type="term" value="F:endonuclease activity"/>
    <property type="evidence" value="ECO:0007669"/>
    <property type="project" value="UniProtKB-KW"/>
</dbReference>
<dbReference type="InterPro" id="IPR041373">
    <property type="entry name" value="RT_RNaseH"/>
</dbReference>
<dbReference type="GO" id="GO:0003964">
    <property type="term" value="F:RNA-directed DNA polymerase activity"/>
    <property type="evidence" value="ECO:0007669"/>
    <property type="project" value="UniProtKB-KW"/>
</dbReference>
<feature type="compositionally biased region" description="Basic and acidic residues" evidence="7">
    <location>
        <begin position="232"/>
        <end position="248"/>
    </location>
</feature>
<dbReference type="GO" id="GO:0003676">
    <property type="term" value="F:nucleic acid binding"/>
    <property type="evidence" value="ECO:0007669"/>
    <property type="project" value="InterPro"/>
</dbReference>
<evidence type="ECO:0000256" key="3">
    <source>
        <dbReference type="ARBA" id="ARBA00022722"/>
    </source>
</evidence>
<evidence type="ECO:0000256" key="4">
    <source>
        <dbReference type="ARBA" id="ARBA00022759"/>
    </source>
</evidence>
<evidence type="ECO:0000256" key="6">
    <source>
        <dbReference type="ARBA" id="ARBA00022918"/>
    </source>
</evidence>
<keyword evidence="3" id="KW-0540">Nuclease</keyword>
<reference evidence="9 10" key="1">
    <citation type="journal article" date="2018" name="PLoS Genet.">
        <title>Population sequencing reveals clonal diversity and ancestral inbreeding in the grapevine cultivar Chardonnay.</title>
        <authorList>
            <person name="Roach M.J."/>
            <person name="Johnson D.L."/>
            <person name="Bohlmann J."/>
            <person name="van Vuuren H.J."/>
            <person name="Jones S.J."/>
            <person name="Pretorius I.S."/>
            <person name="Schmidt S.A."/>
            <person name="Borneman A.R."/>
        </authorList>
    </citation>
    <scope>NUCLEOTIDE SEQUENCE [LARGE SCALE GENOMIC DNA]</scope>
    <source>
        <strain evidence="10">cv. Chardonnay</strain>
        <tissue evidence="9">Leaf</tissue>
    </source>
</reference>
<evidence type="ECO:0000256" key="1">
    <source>
        <dbReference type="ARBA" id="ARBA00022679"/>
    </source>
</evidence>
<name>A0A438I497_VITVI</name>
<sequence>MASIQEVIANLGQRIDGQQTQHVPIQEGASYDPTALYGIEEGIAKGLWLESSLTDFKGKKLLGGQRLGDVGAISSIGMRPLRSYQTVKQTSRFHYPPSPYVIPGLVNLGQPSVTTNPLPTHSTHAMPPLPVDIHHIDLIGDDNIHMLSLDDGLPKPIVLHDNCEVDGVSLGAQRHDTFIPFTLLSEDNDLDGRDIQIVTCIGRITQPPLVVRLFESATSHEERCFDSSLKSDQGRDYHHSREVDSYDEDRPYSSICPVGQWLSPELRAYDNTKRKVMGTLVIDLQIGPTTFSTLFQVLRIPTSFNLLLGRPWIHRVGAIPSSFHQKVKFIHDGQVIMVQSTKDMFGSFEPVLQISHSEEDLFLTGFNFIEIQTLEIEDFCKDFVAMSFDRHNSKMILDMMRDMSFLPSMGLGQRQQEPNEFIAIIDHDTTCRLRFIPTEADYRYMARLCKERVRARLSHTPFDYPIQLYRMSLVDYFVRDQASLLSLCFPKEVTDDGVVVDLVEMIDGVVPHDEYRYEMDTMIMSQITSIVQLQLVSPFDMFGVSTTEVVEETQTIPISDLLEDDCSLFEGIVSLIEGVSNLVDPPIYFDVLSGFFSHSNDVSIASFTDLRDVETIDFGIDDQPRKLKIGSPLFTDERDRLIHLLRSYLDVFAWSYEDLSSLDPSIVQRDLPILPHARLIKQKLRRLRPRYNKILMALEDMEKTTFITKWGTYYYKSISPSNFREILSEDSKIQIEVESQEVHIWSDFWEIVRAYVPPMSGRPLLLYLSVSDMTLGCMLAQLDVLGNEQAIYYMSKRMQVYEMRYVMIERLCFALVWATRRLRHYMTEYSVHLISRLDPLRYLFDKPALTASLPTFENRPVDDNFPYGFVAITSLLRRCMYFDGTTNQSGYGIGVLLVSPQSDHILRQMEVFGDSNLVLRQIQGDWKTRDNRFADVLATLVSSVDILIDVVVHPLLIELRLRFQKPYDERGSCRKCPECQIHGDLIHASPSELHALTSSRPISVCGIDIIGKISPKSSNGHEFIVVAIDYFTKWVEAASYARLTSTRVVRATPYSLVYGMEVVLPVETEMGSLRVALEHQAYQRKMTCAFRKRVKPKPLQKDDLVLRILRGLVGDPRGKFRPSWSKPYVIRELAP</sequence>
<dbReference type="EMBL" id="QGNW01000144">
    <property type="protein sequence ID" value="RVW91524.1"/>
    <property type="molecule type" value="Genomic_DNA"/>
</dbReference>
<dbReference type="InterPro" id="IPR043502">
    <property type="entry name" value="DNA/RNA_pol_sf"/>
</dbReference>
<accession>A0A438I497</accession>
<gene>
    <name evidence="9" type="ORF">CK203_046132</name>
</gene>
<proteinExistence type="predicted"/>
<dbReference type="PANTHER" id="PTHR48475:SF1">
    <property type="entry name" value="RNASE H TYPE-1 DOMAIN-CONTAINING PROTEIN"/>
    <property type="match status" value="1"/>
</dbReference>
<evidence type="ECO:0000256" key="2">
    <source>
        <dbReference type="ARBA" id="ARBA00022695"/>
    </source>
</evidence>
<evidence type="ECO:0000313" key="9">
    <source>
        <dbReference type="EMBL" id="RVW91524.1"/>
    </source>
</evidence>
<protein>
    <recommendedName>
        <fullName evidence="8">Reverse transcriptase RNase H-like domain-containing protein</fullName>
    </recommendedName>
</protein>
<dbReference type="GO" id="GO:0016787">
    <property type="term" value="F:hydrolase activity"/>
    <property type="evidence" value="ECO:0007669"/>
    <property type="project" value="UniProtKB-KW"/>
</dbReference>
<dbReference type="SUPFAM" id="SSF56672">
    <property type="entry name" value="DNA/RNA polymerases"/>
    <property type="match status" value="1"/>
</dbReference>
<keyword evidence="5" id="KW-0378">Hydrolase</keyword>
<dbReference type="Proteomes" id="UP000288805">
    <property type="component" value="Unassembled WGS sequence"/>
</dbReference>
<keyword evidence="4" id="KW-0255">Endonuclease</keyword>
<keyword evidence="6" id="KW-0695">RNA-directed DNA polymerase</keyword>
<keyword evidence="2" id="KW-0548">Nucleotidyltransferase</keyword>
<comment type="caution">
    <text evidence="9">The sequence shown here is derived from an EMBL/GenBank/DDBJ whole genome shotgun (WGS) entry which is preliminary data.</text>
</comment>
<feature type="region of interest" description="Disordered" evidence="7">
    <location>
        <begin position="229"/>
        <end position="248"/>
    </location>
</feature>
<organism evidence="9 10">
    <name type="scientific">Vitis vinifera</name>
    <name type="common">Grape</name>
    <dbReference type="NCBI Taxonomy" id="29760"/>
    <lineage>
        <taxon>Eukaryota</taxon>
        <taxon>Viridiplantae</taxon>
        <taxon>Streptophyta</taxon>
        <taxon>Embryophyta</taxon>
        <taxon>Tracheophyta</taxon>
        <taxon>Spermatophyta</taxon>
        <taxon>Magnoliopsida</taxon>
        <taxon>eudicotyledons</taxon>
        <taxon>Gunneridae</taxon>
        <taxon>Pentapetalae</taxon>
        <taxon>rosids</taxon>
        <taxon>Vitales</taxon>
        <taxon>Vitaceae</taxon>
        <taxon>Viteae</taxon>
        <taxon>Vitis</taxon>
    </lineage>
</organism>
<evidence type="ECO:0000256" key="7">
    <source>
        <dbReference type="SAM" id="MobiDB-lite"/>
    </source>
</evidence>
<evidence type="ECO:0000259" key="8">
    <source>
        <dbReference type="Pfam" id="PF17917"/>
    </source>
</evidence>
<dbReference type="Pfam" id="PF17917">
    <property type="entry name" value="RT_RNaseH"/>
    <property type="match status" value="1"/>
</dbReference>
<dbReference type="PANTHER" id="PTHR48475">
    <property type="entry name" value="RIBONUCLEASE H"/>
    <property type="match status" value="1"/>
</dbReference>
<dbReference type="AlphaFoldDB" id="A0A438I497"/>
<feature type="domain" description="Reverse transcriptase RNase H-like" evidence="8">
    <location>
        <begin position="762"/>
        <end position="848"/>
    </location>
</feature>
<evidence type="ECO:0000256" key="5">
    <source>
        <dbReference type="ARBA" id="ARBA00022801"/>
    </source>
</evidence>
<dbReference type="Gene3D" id="3.30.420.10">
    <property type="entry name" value="Ribonuclease H-like superfamily/Ribonuclease H"/>
    <property type="match status" value="1"/>
</dbReference>
<dbReference type="InterPro" id="IPR012337">
    <property type="entry name" value="RNaseH-like_sf"/>
</dbReference>
<evidence type="ECO:0000313" key="10">
    <source>
        <dbReference type="Proteomes" id="UP000288805"/>
    </source>
</evidence>
<dbReference type="SUPFAM" id="SSF53098">
    <property type="entry name" value="Ribonuclease H-like"/>
    <property type="match status" value="1"/>
</dbReference>